<dbReference type="AlphaFoldDB" id="A0A177NDZ2"/>
<accession>A0A177NDZ2</accession>
<dbReference type="PANTHER" id="PTHR37951">
    <property type="entry name" value="CYTOPLASMIC PROTEIN-RELATED"/>
    <property type="match status" value="1"/>
</dbReference>
<dbReference type="Pfam" id="PF06812">
    <property type="entry name" value="ImpA_N"/>
    <property type="match status" value="1"/>
</dbReference>
<dbReference type="InterPro" id="IPR017740">
    <property type="entry name" value="TssA-like"/>
</dbReference>
<gene>
    <name evidence="2" type="ORF">A1359_08620</name>
</gene>
<name>A0A177NDZ2_9GAMM</name>
<dbReference type="STRING" id="980561.A1359_08620"/>
<proteinExistence type="predicted"/>
<organism evidence="2 3">
    <name type="scientific">Methylomonas lenta</name>
    <dbReference type="NCBI Taxonomy" id="980561"/>
    <lineage>
        <taxon>Bacteria</taxon>
        <taxon>Pseudomonadati</taxon>
        <taxon>Pseudomonadota</taxon>
        <taxon>Gammaproteobacteria</taxon>
        <taxon>Methylococcales</taxon>
        <taxon>Methylococcaceae</taxon>
        <taxon>Methylomonas</taxon>
    </lineage>
</organism>
<dbReference type="InterPro" id="IPR010657">
    <property type="entry name" value="ImpA_N"/>
</dbReference>
<dbReference type="OrthoDB" id="9771118at2"/>
<feature type="domain" description="ImpA N-terminal" evidence="1">
    <location>
        <begin position="8"/>
        <end position="129"/>
    </location>
</feature>
<dbReference type="EMBL" id="LUUI01000098">
    <property type="protein sequence ID" value="OAI16071.1"/>
    <property type="molecule type" value="Genomic_DNA"/>
</dbReference>
<keyword evidence="3" id="KW-1185">Reference proteome</keyword>
<evidence type="ECO:0000259" key="1">
    <source>
        <dbReference type="Pfam" id="PF06812"/>
    </source>
</evidence>
<reference evidence="2 3" key="1">
    <citation type="submission" date="2016-03" db="EMBL/GenBank/DDBJ databases">
        <authorList>
            <person name="Ploux O."/>
        </authorList>
    </citation>
    <scope>NUCLEOTIDE SEQUENCE [LARGE SCALE GENOMIC DNA]</scope>
    <source>
        <strain evidence="2 3">R-45370</strain>
    </source>
</reference>
<evidence type="ECO:0000313" key="3">
    <source>
        <dbReference type="Proteomes" id="UP000078476"/>
    </source>
</evidence>
<dbReference type="PANTHER" id="PTHR37951:SF1">
    <property type="entry name" value="TYPE VI SECRETION SYSTEM COMPONENT TSSA1"/>
    <property type="match status" value="1"/>
</dbReference>
<dbReference type="NCBIfam" id="TIGR03363">
    <property type="entry name" value="VI_chp_8"/>
    <property type="match status" value="1"/>
</dbReference>
<dbReference type="RefSeq" id="WP_066981661.1">
    <property type="nucleotide sequence ID" value="NZ_LUUI01000098.1"/>
</dbReference>
<comment type="caution">
    <text evidence="2">The sequence shown here is derived from an EMBL/GenBank/DDBJ whole genome shotgun (WGS) entry which is preliminary data.</text>
</comment>
<sequence length="345" mass="38097">MADLLALLDEISSDKPCGDYLEYDPAYLELGKDILGKPEDPITGESAQPPNWRDIQKKALSILQHSKDLQVVIYLIRALIDQEGLTGFHSGLTLLRGLLEKYWDEIHPILDPEDDLDPTARVNILEELNNFESVLRPLSLMPLINSKSAGRFSLRDIHLATDKLDVPEDTVKPDIGLIKAAFIDVAAEVVAASYQAINETIDIVQKIDALVGEKVGIENRPDLSGLAALLKEMQHVFENYAVAELSGSSAQPEEEDLSEGAIQQVSSRKPVAIGGVNSRQDVLKTLDLICKYYAEHEPSSPVPILLNRAKKLVTADFMQIVENLLPDSMSQLQQIKGPDPEADQY</sequence>
<dbReference type="Proteomes" id="UP000078476">
    <property type="component" value="Unassembled WGS sequence"/>
</dbReference>
<evidence type="ECO:0000313" key="2">
    <source>
        <dbReference type="EMBL" id="OAI16071.1"/>
    </source>
</evidence>
<protein>
    <submittedName>
        <fullName evidence="2">Type VI secretion protein</fullName>
    </submittedName>
</protein>